<dbReference type="EMBL" id="SNRW01021936">
    <property type="protein sequence ID" value="KAA6364211.1"/>
    <property type="molecule type" value="Genomic_DNA"/>
</dbReference>
<organism evidence="1 2">
    <name type="scientific">Streblomastix strix</name>
    <dbReference type="NCBI Taxonomy" id="222440"/>
    <lineage>
        <taxon>Eukaryota</taxon>
        <taxon>Metamonada</taxon>
        <taxon>Preaxostyla</taxon>
        <taxon>Oxymonadida</taxon>
        <taxon>Streblomastigidae</taxon>
        <taxon>Streblomastix</taxon>
    </lineage>
</organism>
<reference evidence="1 2" key="1">
    <citation type="submission" date="2019-03" db="EMBL/GenBank/DDBJ databases">
        <title>Single cell metagenomics reveals metabolic interactions within the superorganism composed of flagellate Streblomastix strix and complex community of Bacteroidetes bacteria on its surface.</title>
        <authorList>
            <person name="Treitli S.C."/>
            <person name="Kolisko M."/>
            <person name="Husnik F."/>
            <person name="Keeling P."/>
            <person name="Hampl V."/>
        </authorList>
    </citation>
    <scope>NUCLEOTIDE SEQUENCE [LARGE SCALE GENOMIC DNA]</scope>
    <source>
        <strain evidence="1">ST1C</strain>
    </source>
</reference>
<evidence type="ECO:0000313" key="1">
    <source>
        <dbReference type="EMBL" id="KAA6364211.1"/>
    </source>
</evidence>
<accession>A0A5J4U2I5</accession>
<comment type="caution">
    <text evidence="1">The sequence shown here is derived from an EMBL/GenBank/DDBJ whole genome shotgun (WGS) entry which is preliminary data.</text>
</comment>
<dbReference type="Proteomes" id="UP000324800">
    <property type="component" value="Unassembled WGS sequence"/>
</dbReference>
<proteinExistence type="predicted"/>
<protein>
    <submittedName>
        <fullName evidence="1">Uncharacterized protein</fullName>
    </submittedName>
</protein>
<evidence type="ECO:0000313" key="2">
    <source>
        <dbReference type="Proteomes" id="UP000324800"/>
    </source>
</evidence>
<gene>
    <name evidence="1" type="ORF">EZS28_040262</name>
</gene>
<name>A0A5J4U2I5_9EUKA</name>
<feature type="non-terminal residue" evidence="1">
    <location>
        <position position="1"/>
    </location>
</feature>
<sequence length="75" mass="8382">MILLFSTLLAIDQERITGSEQEVAKAMNDVKFIVQSLKPHIIGSPNGRQIWIQVMEGVGQEVAERLKSVYGIDLQ</sequence>
<dbReference type="AlphaFoldDB" id="A0A5J4U2I5"/>